<proteinExistence type="predicted"/>
<gene>
    <name evidence="1" type="ORF">EXIGLDRAFT_838457</name>
</gene>
<organism evidence="1 2">
    <name type="scientific">Exidia glandulosa HHB12029</name>
    <dbReference type="NCBI Taxonomy" id="1314781"/>
    <lineage>
        <taxon>Eukaryota</taxon>
        <taxon>Fungi</taxon>
        <taxon>Dikarya</taxon>
        <taxon>Basidiomycota</taxon>
        <taxon>Agaricomycotina</taxon>
        <taxon>Agaricomycetes</taxon>
        <taxon>Auriculariales</taxon>
        <taxon>Exidiaceae</taxon>
        <taxon>Exidia</taxon>
    </lineage>
</organism>
<protein>
    <submittedName>
        <fullName evidence="1">Uncharacterized protein</fullName>
    </submittedName>
</protein>
<dbReference type="Proteomes" id="UP000077266">
    <property type="component" value="Unassembled WGS sequence"/>
</dbReference>
<evidence type="ECO:0000313" key="1">
    <source>
        <dbReference type="EMBL" id="KZV89493.1"/>
    </source>
</evidence>
<dbReference type="EMBL" id="KV426071">
    <property type="protein sequence ID" value="KZV89493.1"/>
    <property type="molecule type" value="Genomic_DNA"/>
</dbReference>
<name>A0A165FT84_EXIGL</name>
<keyword evidence="2" id="KW-1185">Reference proteome</keyword>
<dbReference type="InParanoid" id="A0A165FT84"/>
<accession>A0A165FT84</accession>
<dbReference type="AlphaFoldDB" id="A0A165FT84"/>
<sequence length="362" mass="41050">MSFSTALDNQATLASGSITSDFSTANKVITLHLSTQLDVKMLVRVTRADPSEWTASVTRATLRRRIRPAQVRVRIVVDPDLFAPSGSSWATTSSLFSRCGLGITSLRITESDSCDNFLSRLLQVLHVLPDLEELSVSDIPFDELDSYDECSSSCEESSAEECGCICRVHDPPGPPPLRRLRTLDLGCPFRNWAYLIHYSTGSLEELTLRRSMYTDDPYLAPYAIYLFGRHHPLRSVRSLHIEGRITDEKVLLEACIGLQTLTCVVEGEDKVPLRDVDIVLRCVKRPLQHLKIIIRAYHVYTPRGVVRLIRTDIPALRSLRTMILELEGYPQWEEDEEWVRGVSKLRKLCMQKRIAFTCRQAD</sequence>
<evidence type="ECO:0000313" key="2">
    <source>
        <dbReference type="Proteomes" id="UP000077266"/>
    </source>
</evidence>
<reference evidence="1 2" key="1">
    <citation type="journal article" date="2016" name="Mol. Biol. Evol.">
        <title>Comparative Genomics of Early-Diverging Mushroom-Forming Fungi Provides Insights into the Origins of Lignocellulose Decay Capabilities.</title>
        <authorList>
            <person name="Nagy L.G."/>
            <person name="Riley R."/>
            <person name="Tritt A."/>
            <person name="Adam C."/>
            <person name="Daum C."/>
            <person name="Floudas D."/>
            <person name="Sun H."/>
            <person name="Yadav J.S."/>
            <person name="Pangilinan J."/>
            <person name="Larsson K.H."/>
            <person name="Matsuura K."/>
            <person name="Barry K."/>
            <person name="Labutti K."/>
            <person name="Kuo R."/>
            <person name="Ohm R.A."/>
            <person name="Bhattacharya S.S."/>
            <person name="Shirouzu T."/>
            <person name="Yoshinaga Y."/>
            <person name="Martin F.M."/>
            <person name="Grigoriev I.V."/>
            <person name="Hibbett D.S."/>
        </authorList>
    </citation>
    <scope>NUCLEOTIDE SEQUENCE [LARGE SCALE GENOMIC DNA]</scope>
    <source>
        <strain evidence="1 2">HHB12029</strain>
    </source>
</reference>